<feature type="domain" description="Metallo-beta-lactamase" evidence="1">
    <location>
        <begin position="61"/>
        <end position="237"/>
    </location>
</feature>
<dbReference type="PANTHER" id="PTHR43546:SF3">
    <property type="entry name" value="UPF0173 METAL-DEPENDENT HYDROLASE MJ1163"/>
    <property type="match status" value="1"/>
</dbReference>
<dbReference type="Pfam" id="PF12706">
    <property type="entry name" value="Lactamase_B_2"/>
    <property type="match status" value="1"/>
</dbReference>
<accession>A0A1I2J9H7</accession>
<dbReference type="Proteomes" id="UP000198589">
    <property type="component" value="Unassembled WGS sequence"/>
</dbReference>
<dbReference type="Gene3D" id="3.60.15.10">
    <property type="entry name" value="Ribonuclease Z/Hydroxyacylglutathione hydrolase-like"/>
    <property type="match status" value="1"/>
</dbReference>
<evidence type="ECO:0000313" key="2">
    <source>
        <dbReference type="EMBL" id="SFF50718.1"/>
    </source>
</evidence>
<organism evidence="2 3">
    <name type="scientific">Blastococcus tunisiensis</name>
    <dbReference type="NCBI Taxonomy" id="1798228"/>
    <lineage>
        <taxon>Bacteria</taxon>
        <taxon>Bacillati</taxon>
        <taxon>Actinomycetota</taxon>
        <taxon>Actinomycetes</taxon>
        <taxon>Geodermatophilales</taxon>
        <taxon>Geodermatophilaceae</taxon>
        <taxon>Blastococcus</taxon>
    </lineage>
</organism>
<sequence length="321" mass="33424">MVRTGVSADHPPMVGPVAEGFSGFPPISAAGSPHRGPNALGTVRTPANTGAVTSPELHFLGHSTVRVELAGRTVLTDPLLARTVGLLRRVVPLPDPATWAGVDVVLISHLHGDHLHLPSLRTVGPSTRIVVPRGAGAWLRGRGFPRVDELSAGERIRDGDLRITAVRADHSGHRWGPRSTHGPDTEAIGFLLEGGGACVYASGDTGLHDGMRALRDRDVDVALLPVWGWGPTLGPGHLDPVGAADAAALIRPRIAVPVHWGTLTVAGMASVPSPLRARMRRLLVDPPCAFATEVAARGLPTRVVVTPPGSPVDLSLPSAAA</sequence>
<evidence type="ECO:0000259" key="1">
    <source>
        <dbReference type="SMART" id="SM00849"/>
    </source>
</evidence>
<dbReference type="PANTHER" id="PTHR43546">
    <property type="entry name" value="UPF0173 METAL-DEPENDENT HYDROLASE MJ1163-RELATED"/>
    <property type="match status" value="1"/>
</dbReference>
<proteinExistence type="predicted"/>
<reference evidence="3" key="1">
    <citation type="submission" date="2016-10" db="EMBL/GenBank/DDBJ databases">
        <authorList>
            <person name="Varghese N."/>
            <person name="Submissions S."/>
        </authorList>
    </citation>
    <scope>NUCLEOTIDE SEQUENCE [LARGE SCALE GENOMIC DNA]</scope>
    <source>
        <strain evidence="3">DSM 46838</strain>
    </source>
</reference>
<dbReference type="STRING" id="1798228.SAMN05216574_11580"/>
<dbReference type="SUPFAM" id="SSF56281">
    <property type="entry name" value="Metallo-hydrolase/oxidoreductase"/>
    <property type="match status" value="1"/>
</dbReference>
<protein>
    <submittedName>
        <fullName evidence="2">L-ascorbate metabolism protein UlaG, beta-lactamase superfamily</fullName>
    </submittedName>
</protein>
<dbReference type="InterPro" id="IPR001279">
    <property type="entry name" value="Metallo-B-lactamas"/>
</dbReference>
<gene>
    <name evidence="2" type="ORF">SAMN05216574_11580</name>
</gene>
<keyword evidence="3" id="KW-1185">Reference proteome</keyword>
<dbReference type="EMBL" id="FOND01000015">
    <property type="protein sequence ID" value="SFF50718.1"/>
    <property type="molecule type" value="Genomic_DNA"/>
</dbReference>
<name>A0A1I2J9H7_9ACTN</name>
<dbReference type="InterPro" id="IPR036866">
    <property type="entry name" value="RibonucZ/Hydroxyglut_hydro"/>
</dbReference>
<dbReference type="InterPro" id="IPR050114">
    <property type="entry name" value="UPF0173_UPF0282_UlaG_hydrolase"/>
</dbReference>
<evidence type="ECO:0000313" key="3">
    <source>
        <dbReference type="Proteomes" id="UP000198589"/>
    </source>
</evidence>
<dbReference type="SMART" id="SM00849">
    <property type="entry name" value="Lactamase_B"/>
    <property type="match status" value="1"/>
</dbReference>
<dbReference type="AlphaFoldDB" id="A0A1I2J9H7"/>